<dbReference type="SUPFAM" id="SSF53254">
    <property type="entry name" value="Phosphoglycerate mutase-like"/>
    <property type="match status" value="1"/>
</dbReference>
<dbReference type="InterPro" id="IPR029033">
    <property type="entry name" value="His_PPase_superfam"/>
</dbReference>
<protein>
    <recommendedName>
        <fullName evidence="2">Phosphoglycerate mutase family protein</fullName>
    </recommendedName>
</protein>
<gene>
    <name evidence="1" type="ORF">PAUS00366_LOCUS16759</name>
</gene>
<reference evidence="1" key="1">
    <citation type="submission" date="2021-01" db="EMBL/GenBank/DDBJ databases">
        <authorList>
            <person name="Corre E."/>
            <person name="Pelletier E."/>
            <person name="Niang G."/>
            <person name="Scheremetjew M."/>
            <person name="Finn R."/>
            <person name="Kale V."/>
            <person name="Holt S."/>
            <person name="Cochrane G."/>
            <person name="Meng A."/>
            <person name="Brown T."/>
            <person name="Cohen L."/>
        </authorList>
    </citation>
    <scope>NUCLEOTIDE SEQUENCE</scope>
    <source>
        <strain evidence="1">10249 10 AB</strain>
    </source>
</reference>
<dbReference type="EMBL" id="HBIX01024210">
    <property type="protein sequence ID" value="CAE0724003.1"/>
    <property type="molecule type" value="Transcribed_RNA"/>
</dbReference>
<dbReference type="AlphaFoldDB" id="A0A7S4AQW6"/>
<proteinExistence type="predicted"/>
<dbReference type="CDD" id="cd07040">
    <property type="entry name" value="HP"/>
    <property type="match status" value="1"/>
</dbReference>
<name>A0A7S4AQW6_9STRA</name>
<evidence type="ECO:0008006" key="2">
    <source>
        <dbReference type="Google" id="ProtNLM"/>
    </source>
</evidence>
<dbReference type="Gene3D" id="3.40.50.1240">
    <property type="entry name" value="Phosphoglycerate mutase-like"/>
    <property type="match status" value="1"/>
</dbReference>
<accession>A0A7S4AQW6</accession>
<evidence type="ECO:0000313" key="1">
    <source>
        <dbReference type="EMBL" id="CAE0724003.1"/>
    </source>
</evidence>
<sequence>MSRRIELYILRHGEREDEAIKKEFYSRRAHRSVEREPTTDSRDPMLTGRGHCQAYESFARLTDTLLFDDGGGPRKIAVFSSPLRRVVGTALMIGTVSTQSKNKIMLEFPSISEKNRSGTNGDAIGSIPVTILNDLGNSAANIFKYGGVQELVPKGFLRCASMDANDGTDASPFVRAVTSMPVNQLMEYDKIKNCKPVQFWKRRQDEAGSWLYSPMSKPVNPVSQNKWQGGDGFCYPSTSIRKNHVLLLSKNPLLAIDEAVVATADRGCNVCIVVAHRETIRDLAAEKCNYFGSLPTPYCCIGSFAASIAAGVTDDDDIQGAATVKYHFHNVWSTEAFGTLAIPRYFPHIGGSSRMGSSSSSSSVMLLAPGYSAPHCICTIRSALQEGQLGSQVWLSDARKFKASKDVRKRHKSKSFRLEMEILSGHKEWELFWTGLGAGTMKGWASWELPNGGVNILEVETNASVNKGRQKSSGTIDMTVRAMLSNDTL</sequence>
<organism evidence="1">
    <name type="scientific">Pseudo-nitzschia australis</name>
    <dbReference type="NCBI Taxonomy" id="44445"/>
    <lineage>
        <taxon>Eukaryota</taxon>
        <taxon>Sar</taxon>
        <taxon>Stramenopiles</taxon>
        <taxon>Ochrophyta</taxon>
        <taxon>Bacillariophyta</taxon>
        <taxon>Bacillariophyceae</taxon>
        <taxon>Bacillariophycidae</taxon>
        <taxon>Bacillariales</taxon>
        <taxon>Bacillariaceae</taxon>
        <taxon>Pseudo-nitzschia</taxon>
    </lineage>
</organism>